<dbReference type="OrthoDB" id="3227079at2759"/>
<feature type="compositionally biased region" description="Low complexity" evidence="1">
    <location>
        <begin position="427"/>
        <end position="440"/>
    </location>
</feature>
<feature type="region of interest" description="Disordered" evidence="1">
    <location>
        <begin position="373"/>
        <end position="450"/>
    </location>
</feature>
<feature type="region of interest" description="Disordered" evidence="1">
    <location>
        <begin position="222"/>
        <end position="279"/>
    </location>
</feature>
<dbReference type="Proteomes" id="UP000567179">
    <property type="component" value="Unassembled WGS sequence"/>
</dbReference>
<feature type="region of interest" description="Disordered" evidence="1">
    <location>
        <begin position="295"/>
        <end position="344"/>
    </location>
</feature>
<organism evidence="2 3">
    <name type="scientific">Psilocybe cf. subviscida</name>
    <dbReference type="NCBI Taxonomy" id="2480587"/>
    <lineage>
        <taxon>Eukaryota</taxon>
        <taxon>Fungi</taxon>
        <taxon>Dikarya</taxon>
        <taxon>Basidiomycota</taxon>
        <taxon>Agaricomycotina</taxon>
        <taxon>Agaricomycetes</taxon>
        <taxon>Agaricomycetidae</taxon>
        <taxon>Agaricales</taxon>
        <taxon>Agaricineae</taxon>
        <taxon>Strophariaceae</taxon>
        <taxon>Psilocybe</taxon>
    </lineage>
</organism>
<feature type="compositionally biased region" description="Pro residues" evidence="1">
    <location>
        <begin position="236"/>
        <end position="250"/>
    </location>
</feature>
<evidence type="ECO:0000313" key="3">
    <source>
        <dbReference type="Proteomes" id="UP000567179"/>
    </source>
</evidence>
<feature type="region of interest" description="Disordered" evidence="1">
    <location>
        <begin position="482"/>
        <end position="535"/>
    </location>
</feature>
<protein>
    <submittedName>
        <fullName evidence="2">Uncharacterized protein</fullName>
    </submittedName>
</protein>
<evidence type="ECO:0000313" key="2">
    <source>
        <dbReference type="EMBL" id="KAF5321518.1"/>
    </source>
</evidence>
<comment type="caution">
    <text evidence="2">The sequence shown here is derived from an EMBL/GenBank/DDBJ whole genome shotgun (WGS) entry which is preliminary data.</text>
</comment>
<feature type="compositionally biased region" description="Low complexity" evidence="1">
    <location>
        <begin position="226"/>
        <end position="235"/>
    </location>
</feature>
<keyword evidence="3" id="KW-1185">Reference proteome</keyword>
<proteinExistence type="predicted"/>
<dbReference type="AlphaFoldDB" id="A0A8H5BFI3"/>
<accession>A0A8H5BFI3</accession>
<sequence length="551" mass="58303">MPMDSGNETPPVYDSPIYENHIFRNATDTEIHPGALMSTDNGHTAALQTLFHGAKRTKVFGGLIGSNLSDAAKANYEEKLSVPYAEKFLALSQEDLELRKEEAAIRREELALQKVSDEKASRQALYELALRREQIDVQRQRVAYDFADEPNERSHLIPATSQPEPVIPIEVDPKEATRTRLHAQMAKVVKSKESKMVNISARLPFNLRNQDLGAPSLSYSRLAQLSDPSSSTSSPSPAPHTSPPPFPIPGPANSSKNANGSLFAFASPSSATPHSHGEVQAQVGGPLTAIGATAQLPGVVSRSPSRSSRAREFSSDALLSPGDDDDAVGTERDRDGSSNSRAARREPLLGVRLVRGPPIDEIKPWLQIDSVAGSPNGKGKSPAQPLSLRGSPAAGPSPSPSYISLRGRAKRRGTSISSSLRGGFGTGTVATSGSGSLGSTELEAPGADDLGLTLDTTAANVTTDGDGDDGTEVDTDLHTPTIGALAQTPRPGYFVSPPPLETSAEASGSQREASPALKDTDSTASVDRGRIRDPAPLVLQDTEPLIVDWDD</sequence>
<name>A0A8H5BFI3_9AGAR</name>
<gene>
    <name evidence="2" type="ORF">D9619_002285</name>
</gene>
<evidence type="ECO:0000256" key="1">
    <source>
        <dbReference type="SAM" id="MobiDB-lite"/>
    </source>
</evidence>
<dbReference type="EMBL" id="JAACJJ010000028">
    <property type="protein sequence ID" value="KAF5321518.1"/>
    <property type="molecule type" value="Genomic_DNA"/>
</dbReference>
<reference evidence="2 3" key="1">
    <citation type="journal article" date="2020" name="ISME J.">
        <title>Uncovering the hidden diversity of litter-decomposition mechanisms in mushroom-forming fungi.</title>
        <authorList>
            <person name="Floudas D."/>
            <person name="Bentzer J."/>
            <person name="Ahren D."/>
            <person name="Johansson T."/>
            <person name="Persson P."/>
            <person name="Tunlid A."/>
        </authorList>
    </citation>
    <scope>NUCLEOTIDE SEQUENCE [LARGE SCALE GENOMIC DNA]</scope>
    <source>
        <strain evidence="2 3">CBS 101986</strain>
    </source>
</reference>